<evidence type="ECO:0000313" key="1">
    <source>
        <dbReference type="EMBL" id="OXC76237.1"/>
    </source>
</evidence>
<name>A0A226WZP1_CABSO</name>
<proteinExistence type="predicted"/>
<dbReference type="AlphaFoldDB" id="A0A226WZP1"/>
<evidence type="ECO:0000313" key="2">
    <source>
        <dbReference type="Proteomes" id="UP000214720"/>
    </source>
</evidence>
<sequence length="37" mass="4388">MRRVLGKSFGKRVRIDSKNFVERRKRKTARLDSIVAL</sequence>
<protein>
    <submittedName>
        <fullName evidence="1">Uncharacterized protein</fullName>
    </submittedName>
</protein>
<comment type="caution">
    <text evidence="1">The sequence shown here is derived from an EMBL/GenBank/DDBJ whole genome shotgun (WGS) entry which is preliminary data.</text>
</comment>
<gene>
    <name evidence="1" type="ORF">BSU04_22855</name>
</gene>
<organism evidence="1 2">
    <name type="scientific">Caballeronia sordidicola</name>
    <name type="common">Burkholderia sordidicola</name>
    <dbReference type="NCBI Taxonomy" id="196367"/>
    <lineage>
        <taxon>Bacteria</taxon>
        <taxon>Pseudomonadati</taxon>
        <taxon>Pseudomonadota</taxon>
        <taxon>Betaproteobacteria</taxon>
        <taxon>Burkholderiales</taxon>
        <taxon>Burkholderiaceae</taxon>
        <taxon>Caballeronia</taxon>
    </lineage>
</organism>
<accession>A0A226WZP1</accession>
<dbReference type="Proteomes" id="UP000214720">
    <property type="component" value="Unassembled WGS sequence"/>
</dbReference>
<dbReference type="EMBL" id="MTHB01000133">
    <property type="protein sequence ID" value="OXC76237.1"/>
    <property type="molecule type" value="Genomic_DNA"/>
</dbReference>
<reference evidence="2" key="1">
    <citation type="submission" date="2017-01" db="EMBL/GenBank/DDBJ databases">
        <title>Genome Analysis of Deinococcus marmoris KOPRI26562.</title>
        <authorList>
            <person name="Kim J.H."/>
            <person name="Oh H.-M."/>
        </authorList>
    </citation>
    <scope>NUCLEOTIDE SEQUENCE [LARGE SCALE GENOMIC DNA]</scope>
    <source>
        <strain evidence="2">PAMC 26633</strain>
    </source>
</reference>